<feature type="compositionally biased region" description="Basic and acidic residues" evidence="11">
    <location>
        <begin position="76"/>
        <end position="94"/>
    </location>
</feature>
<dbReference type="PANTHER" id="PTHR24031">
    <property type="entry name" value="RNA HELICASE"/>
    <property type="match status" value="1"/>
</dbReference>
<feature type="compositionally biased region" description="Basic and acidic residues" evidence="11">
    <location>
        <begin position="148"/>
        <end position="161"/>
    </location>
</feature>
<evidence type="ECO:0000313" key="14">
    <source>
        <dbReference type="EMBL" id="CAK9441940.1"/>
    </source>
</evidence>
<evidence type="ECO:0000256" key="2">
    <source>
        <dbReference type="ARBA" id="ARBA00022517"/>
    </source>
</evidence>
<feature type="compositionally biased region" description="Polar residues" evidence="11">
    <location>
        <begin position="429"/>
        <end position="442"/>
    </location>
</feature>
<dbReference type="PROSITE" id="PS51194">
    <property type="entry name" value="HELICASE_CTER"/>
    <property type="match status" value="1"/>
</dbReference>
<dbReference type="InterPro" id="IPR011545">
    <property type="entry name" value="DEAD/DEAH_box_helicase_dom"/>
</dbReference>
<protein>
    <recommendedName>
        <fullName evidence="10">ATP-dependent RNA helicase</fullName>
        <ecNumber evidence="10">3.6.4.13</ecNumber>
    </recommendedName>
</protein>
<feature type="domain" description="Helicase ATP-binding" evidence="12">
    <location>
        <begin position="207"/>
        <end position="402"/>
    </location>
</feature>
<keyword evidence="6 10" id="KW-0347">Helicase</keyword>
<dbReference type="PROSITE" id="PS51192">
    <property type="entry name" value="HELICASE_ATP_BIND_1"/>
    <property type="match status" value="1"/>
</dbReference>
<dbReference type="InterPro" id="IPR014001">
    <property type="entry name" value="Helicase_ATP-bd"/>
</dbReference>
<evidence type="ECO:0000313" key="15">
    <source>
        <dbReference type="Proteomes" id="UP001497383"/>
    </source>
</evidence>
<feature type="domain" description="Helicase C-terminal" evidence="13">
    <location>
        <begin position="470"/>
        <end position="681"/>
    </location>
</feature>
<comment type="domain">
    <text evidence="10">The Q motif is unique to and characteristic of the DEAD box family of RNA helicases and controls ATP binding and hydrolysis.</text>
</comment>
<name>A0ABP0ZTS0_9ASCO</name>
<feature type="compositionally biased region" description="Basic and acidic residues" evidence="11">
    <location>
        <begin position="774"/>
        <end position="789"/>
    </location>
</feature>
<evidence type="ECO:0000256" key="9">
    <source>
        <dbReference type="ARBA" id="ARBA00023242"/>
    </source>
</evidence>
<keyword evidence="9" id="KW-0539">Nucleus</keyword>
<evidence type="ECO:0000256" key="7">
    <source>
        <dbReference type="ARBA" id="ARBA00022840"/>
    </source>
</evidence>
<evidence type="ECO:0000256" key="10">
    <source>
        <dbReference type="RuleBase" id="RU365068"/>
    </source>
</evidence>
<organism evidence="14 15">
    <name type="scientific">Lodderomyces beijingensis</name>
    <dbReference type="NCBI Taxonomy" id="1775926"/>
    <lineage>
        <taxon>Eukaryota</taxon>
        <taxon>Fungi</taxon>
        <taxon>Dikarya</taxon>
        <taxon>Ascomycota</taxon>
        <taxon>Saccharomycotina</taxon>
        <taxon>Pichiomycetes</taxon>
        <taxon>Debaryomycetaceae</taxon>
        <taxon>Candida/Lodderomyces clade</taxon>
        <taxon>Lodderomyces</taxon>
    </lineage>
</organism>
<evidence type="ECO:0000259" key="12">
    <source>
        <dbReference type="PROSITE" id="PS51192"/>
    </source>
</evidence>
<comment type="catalytic activity">
    <reaction evidence="10">
        <text>ATP + H2O = ADP + phosphate + H(+)</text>
        <dbReference type="Rhea" id="RHEA:13065"/>
        <dbReference type="ChEBI" id="CHEBI:15377"/>
        <dbReference type="ChEBI" id="CHEBI:15378"/>
        <dbReference type="ChEBI" id="CHEBI:30616"/>
        <dbReference type="ChEBI" id="CHEBI:43474"/>
        <dbReference type="ChEBI" id="CHEBI:456216"/>
        <dbReference type="EC" id="3.6.4.13"/>
    </reaction>
</comment>
<comment type="subcellular location">
    <subcellularLocation>
        <location evidence="1">Nucleus</location>
        <location evidence="1">Nucleolus</location>
    </subcellularLocation>
</comment>
<dbReference type="EMBL" id="OZ022412">
    <property type="protein sequence ID" value="CAK9441940.1"/>
    <property type="molecule type" value="Genomic_DNA"/>
</dbReference>
<keyword evidence="5 10" id="KW-0378">Hydrolase</keyword>
<evidence type="ECO:0000256" key="6">
    <source>
        <dbReference type="ARBA" id="ARBA00022806"/>
    </source>
</evidence>
<proteinExistence type="inferred from homology"/>
<keyword evidence="7 10" id="KW-0067">ATP-binding</keyword>
<dbReference type="EC" id="3.6.4.13" evidence="10"/>
<dbReference type="SMART" id="SM00487">
    <property type="entry name" value="DEXDc"/>
    <property type="match status" value="1"/>
</dbReference>
<evidence type="ECO:0000259" key="13">
    <source>
        <dbReference type="PROSITE" id="PS51194"/>
    </source>
</evidence>
<dbReference type="SUPFAM" id="SSF52540">
    <property type="entry name" value="P-loop containing nucleoside triphosphate hydrolases"/>
    <property type="match status" value="2"/>
</dbReference>
<sequence>MSNNGYNNNDDDDDMMLNFATPVASHPATITTKSDLSVRVSGGRWKDRRRLQLALSGRTKEKSKPTPKGPNSTPIDVEKAQKRKFNHSEREKPKKSSSSMSSSSSQNDSSAYKRPKVAEKGSHGAKKDDSHVSSLFTNNVVSSQLGTTKKETGEGKEEQEKTYAASNAPVKGASTFAGLGLNDRLSAQLLDHLRFKYPTQIQKSVVPELLTSQNDLFVKAQTGSGKTMAFVLPIFHKLMVEEKHRIGRDSGVFAIILTPTRELANQIYSVLENLNRCCPFIVPGIVIGGEKKKSEKARIRKGINILVATPGRLADHLENTKSLDIGQLRYLVLDEGDKLVELGFEETITKITKLIDDRSDIASTTQKWQGLPTRRINILCSATLQNNVEKLGSIILDHPKMIAVDREVEGTVLFSDDHDNYDGDGNALATPSSSNTNGATNQHESFAPEQLVQNVVIVPPKLRLVSLNASLTNVAREIGESQPGHPSRSMVFFSCSDSVNYHFELFTRDGKTFKKIKDAETGKSTSILVDKEDAMDEEDDIDIAEITAPLIHENTLIYKLHGSLSQQTRTNILKNFVKDDARFPHKVLFCTDVASRGLDLPNISNVIEFDAPFTVDDHLHRVGRSARVGNQGTATLYLTPGLEEGYIDAKLKVVHPRKGGIRLLNYEKALQQAFAEKDALGKKNKHNKVGNWDVHATTWHLEVERWLLEDSDALAKASQAFTSHIRAYATHLSTERNFFNVKLLHLGHLAKSFGLRETPKSLGRKSGKVNDNTHGGETRRSTKKEDPRKKMLRMAKMAVKSASSEFNY</sequence>
<evidence type="ECO:0000256" key="4">
    <source>
        <dbReference type="ARBA" id="ARBA00022741"/>
    </source>
</evidence>
<dbReference type="Pfam" id="PF13959">
    <property type="entry name" value="CTE_SPB4"/>
    <property type="match status" value="1"/>
</dbReference>
<dbReference type="InterPro" id="IPR025313">
    <property type="entry name" value="SPB4-like_CTE"/>
</dbReference>
<dbReference type="Gene3D" id="3.40.50.300">
    <property type="entry name" value="P-loop containing nucleotide triphosphate hydrolases"/>
    <property type="match status" value="2"/>
</dbReference>
<feature type="compositionally biased region" description="Basic and acidic residues" evidence="11">
    <location>
        <begin position="116"/>
        <end position="131"/>
    </location>
</feature>
<dbReference type="CDD" id="cd17949">
    <property type="entry name" value="DEADc_DDX31"/>
    <property type="match status" value="1"/>
</dbReference>
<dbReference type="SMART" id="SM00490">
    <property type="entry name" value="HELICc"/>
    <property type="match status" value="1"/>
</dbReference>
<dbReference type="RefSeq" id="XP_066832711.1">
    <property type="nucleotide sequence ID" value="XM_066976142.1"/>
</dbReference>
<reference evidence="14 15" key="1">
    <citation type="submission" date="2024-03" db="EMBL/GenBank/DDBJ databases">
        <authorList>
            <person name="Brejova B."/>
        </authorList>
    </citation>
    <scope>NUCLEOTIDE SEQUENCE [LARGE SCALE GENOMIC DNA]</scope>
    <source>
        <strain evidence="14 15">CBS 14171</strain>
    </source>
</reference>
<gene>
    <name evidence="14" type="ORF">LODBEIA_P57730</name>
</gene>
<comment type="function">
    <text evidence="10">RNA helicase.</text>
</comment>
<keyword evidence="2" id="KW-0690">Ribosome biogenesis</keyword>
<feature type="region of interest" description="Disordered" evidence="11">
    <location>
        <begin position="25"/>
        <end position="167"/>
    </location>
</feature>
<dbReference type="GeneID" id="92210969"/>
<keyword evidence="15" id="KW-1185">Reference proteome</keyword>
<keyword evidence="8 10" id="KW-0694">RNA-binding</keyword>
<evidence type="ECO:0000256" key="3">
    <source>
        <dbReference type="ARBA" id="ARBA00022552"/>
    </source>
</evidence>
<feature type="compositionally biased region" description="Polar residues" evidence="11">
    <location>
        <begin position="132"/>
        <end position="145"/>
    </location>
</feature>
<feature type="region of interest" description="Disordered" evidence="11">
    <location>
        <begin position="757"/>
        <end position="790"/>
    </location>
</feature>
<evidence type="ECO:0000256" key="11">
    <source>
        <dbReference type="SAM" id="MobiDB-lite"/>
    </source>
</evidence>
<accession>A0ABP0ZTS0</accession>
<evidence type="ECO:0000256" key="1">
    <source>
        <dbReference type="ARBA" id="ARBA00004604"/>
    </source>
</evidence>
<dbReference type="InterPro" id="IPR027417">
    <property type="entry name" value="P-loop_NTPase"/>
</dbReference>
<comment type="similarity">
    <text evidence="10">Belongs to the DEAD box helicase family.</text>
</comment>
<feature type="region of interest" description="Disordered" evidence="11">
    <location>
        <begin position="1"/>
        <end position="20"/>
    </location>
</feature>
<dbReference type="Proteomes" id="UP001497383">
    <property type="component" value="Chromosome 8"/>
</dbReference>
<dbReference type="InterPro" id="IPR001650">
    <property type="entry name" value="Helicase_C-like"/>
</dbReference>
<dbReference type="SMART" id="SM01178">
    <property type="entry name" value="DUF4217"/>
    <property type="match status" value="1"/>
</dbReference>
<feature type="compositionally biased region" description="Low complexity" evidence="11">
    <location>
        <begin position="96"/>
        <end position="110"/>
    </location>
</feature>
<dbReference type="CDD" id="cd18787">
    <property type="entry name" value="SF2_C_DEAD"/>
    <property type="match status" value="1"/>
</dbReference>
<dbReference type="Pfam" id="PF00270">
    <property type="entry name" value="DEAD"/>
    <property type="match status" value="1"/>
</dbReference>
<feature type="region of interest" description="Disordered" evidence="11">
    <location>
        <begin position="423"/>
        <end position="442"/>
    </location>
</feature>
<keyword evidence="4 10" id="KW-0547">Nucleotide-binding</keyword>
<dbReference type="Pfam" id="PF00271">
    <property type="entry name" value="Helicase_C"/>
    <property type="match status" value="1"/>
</dbReference>
<evidence type="ECO:0000256" key="5">
    <source>
        <dbReference type="ARBA" id="ARBA00022801"/>
    </source>
</evidence>
<keyword evidence="3" id="KW-0698">rRNA processing</keyword>
<evidence type="ECO:0000256" key="8">
    <source>
        <dbReference type="ARBA" id="ARBA00022884"/>
    </source>
</evidence>